<dbReference type="Proteomes" id="UP000789396">
    <property type="component" value="Unassembled WGS sequence"/>
</dbReference>
<evidence type="ECO:0000313" key="1">
    <source>
        <dbReference type="EMBL" id="CAG8725432.1"/>
    </source>
</evidence>
<name>A0A9N9NER5_9GLOM</name>
<dbReference type="OrthoDB" id="2306966at2759"/>
<evidence type="ECO:0000313" key="2">
    <source>
        <dbReference type="Proteomes" id="UP000789396"/>
    </source>
</evidence>
<sequence length="414" mass="48396">MVAEIDMSNKRLVDDEKKFEEEIEHKFAKNPALKVEATIPLPWAFTSLNFGFNIETLSEKKQQAAKSCKYKFINSVKCSIRIMRDEIEPTKEFIEAIENALNKQTDEEKLNAIEALWQEFGCFCKINSNSETYTEFDKTQFSSSLQGSSLSYKSEKDSSIFVNKSYNYYMVIGGDDSLRPDINDSRSQEKWFETLYNCDKWKPINYSEVIWIYDLLDDKLRTKLLKLFGQDVLLYDACEVVFNNTNMMKPKKIEIKKIPPDMANNQIYATVYKTNCIDENFSVHVVYHKLKIIAGLHFCQNKQNILTKPLEIHWSIITTEQEYKEMSWNKTGKRSIYKGQDWSSCAIEGDKQKLFFSLLSEDDCSPFFVNVNPMCPTLHLFNIESEKNIISKKLKFKKQDTENLEKKNHIAYLI</sequence>
<accession>A0A9N9NER5</accession>
<gene>
    <name evidence="1" type="ORF">RFULGI_LOCUS11752</name>
</gene>
<dbReference type="AlphaFoldDB" id="A0A9N9NER5"/>
<proteinExistence type="predicted"/>
<dbReference type="EMBL" id="CAJVPZ010026371">
    <property type="protein sequence ID" value="CAG8725432.1"/>
    <property type="molecule type" value="Genomic_DNA"/>
</dbReference>
<protein>
    <submittedName>
        <fullName evidence="1">17020_t:CDS:1</fullName>
    </submittedName>
</protein>
<keyword evidence="2" id="KW-1185">Reference proteome</keyword>
<reference evidence="1" key="1">
    <citation type="submission" date="2021-06" db="EMBL/GenBank/DDBJ databases">
        <authorList>
            <person name="Kallberg Y."/>
            <person name="Tangrot J."/>
            <person name="Rosling A."/>
        </authorList>
    </citation>
    <scope>NUCLEOTIDE SEQUENCE</scope>
    <source>
        <strain evidence="1">IN212</strain>
    </source>
</reference>
<organism evidence="1 2">
    <name type="scientific">Racocetra fulgida</name>
    <dbReference type="NCBI Taxonomy" id="60492"/>
    <lineage>
        <taxon>Eukaryota</taxon>
        <taxon>Fungi</taxon>
        <taxon>Fungi incertae sedis</taxon>
        <taxon>Mucoromycota</taxon>
        <taxon>Glomeromycotina</taxon>
        <taxon>Glomeromycetes</taxon>
        <taxon>Diversisporales</taxon>
        <taxon>Gigasporaceae</taxon>
        <taxon>Racocetra</taxon>
    </lineage>
</organism>
<feature type="non-terminal residue" evidence="1">
    <location>
        <position position="414"/>
    </location>
</feature>
<comment type="caution">
    <text evidence="1">The sequence shown here is derived from an EMBL/GenBank/DDBJ whole genome shotgun (WGS) entry which is preliminary data.</text>
</comment>